<accession>A0A558IPH3</accession>
<feature type="transmembrane region" description="Helical" evidence="2">
    <location>
        <begin position="68"/>
        <end position="88"/>
    </location>
</feature>
<evidence type="ECO:0000256" key="1">
    <source>
        <dbReference type="SAM" id="MobiDB-lite"/>
    </source>
</evidence>
<organism evidence="3 4">
    <name type="scientific">Corynebacterium aurimucosum</name>
    <dbReference type="NCBI Taxonomy" id="169292"/>
    <lineage>
        <taxon>Bacteria</taxon>
        <taxon>Bacillati</taxon>
        <taxon>Actinomycetota</taxon>
        <taxon>Actinomycetes</taxon>
        <taxon>Mycobacteriales</taxon>
        <taxon>Corynebacteriaceae</taxon>
        <taxon>Corynebacterium</taxon>
    </lineage>
</organism>
<gene>
    <name evidence="3" type="ORF">FQN05_07495</name>
</gene>
<keyword evidence="2" id="KW-1133">Transmembrane helix</keyword>
<feature type="region of interest" description="Disordered" evidence="1">
    <location>
        <begin position="1"/>
        <end position="28"/>
    </location>
</feature>
<reference evidence="3 4" key="1">
    <citation type="submission" date="2019-07" db="EMBL/GenBank/DDBJ databases">
        <title>Draft genome of C. aurimucosum strain 15-4290.</title>
        <authorList>
            <person name="Pacheco L.G.C."/>
            <person name="Aguiar E.R.G.R."/>
            <person name="Navas J."/>
            <person name="Santos C.S."/>
            <person name="Rocha D.J.P.G."/>
        </authorList>
    </citation>
    <scope>NUCLEOTIDE SEQUENCE [LARGE SCALE GENOMIC DNA]</scope>
    <source>
        <strain evidence="3 4">15-4290</strain>
    </source>
</reference>
<dbReference type="Proteomes" id="UP000320648">
    <property type="component" value="Unassembled WGS sequence"/>
</dbReference>
<evidence type="ECO:0000256" key="2">
    <source>
        <dbReference type="SAM" id="Phobius"/>
    </source>
</evidence>
<dbReference type="AlphaFoldDB" id="A0A558IPH3"/>
<comment type="caution">
    <text evidence="3">The sequence shown here is derived from an EMBL/GenBank/DDBJ whole genome shotgun (WGS) entry which is preliminary data.</text>
</comment>
<feature type="compositionally biased region" description="Low complexity" evidence="1">
    <location>
        <begin position="9"/>
        <end position="25"/>
    </location>
</feature>
<dbReference type="EMBL" id="VMTX01000009">
    <property type="protein sequence ID" value="TVU83323.1"/>
    <property type="molecule type" value="Genomic_DNA"/>
</dbReference>
<sequence length="98" mass="10792">MSSPNPYNAQQPSMQPQQQQPQAPAKDVPSYRGMRILSSVFGAVIILTALVGLGMVFFGSSYETADGLLFFVSSLVMTSLWGIWSVLIDISKELKKRH</sequence>
<feature type="transmembrane region" description="Helical" evidence="2">
    <location>
        <begin position="36"/>
        <end position="62"/>
    </location>
</feature>
<name>A0A558IPH3_9CORY</name>
<evidence type="ECO:0000313" key="3">
    <source>
        <dbReference type="EMBL" id="TVU83323.1"/>
    </source>
</evidence>
<proteinExistence type="predicted"/>
<evidence type="ECO:0000313" key="4">
    <source>
        <dbReference type="Proteomes" id="UP000320648"/>
    </source>
</evidence>
<keyword evidence="2" id="KW-0472">Membrane</keyword>
<dbReference type="RefSeq" id="WP_158381676.1">
    <property type="nucleotide sequence ID" value="NZ_VMTX01000009.1"/>
</dbReference>
<keyword evidence="2" id="KW-0812">Transmembrane</keyword>
<protein>
    <submittedName>
        <fullName evidence="3">Uncharacterized protein</fullName>
    </submittedName>
</protein>